<comment type="caution">
    <text evidence="8">The sequence shown here is derived from an EMBL/GenBank/DDBJ whole genome shotgun (WGS) entry which is preliminary data.</text>
</comment>
<name>A0AAN9U6R5_9PEZI</name>
<keyword evidence="5" id="KW-0560">Oxidoreductase</keyword>
<reference evidence="8 9" key="1">
    <citation type="journal article" date="2023" name="PLoS ONE">
        <title>Cytospora paraplurivora sp. nov. isolated from orchards with fruit tree decline syndrome in Ontario, Canada.</title>
        <authorList>
            <person name="Ilyukhin E."/>
            <person name="Nguyen H.D.T."/>
            <person name="Castle A.J."/>
            <person name="Ellouze W."/>
        </authorList>
    </citation>
    <scope>NUCLEOTIDE SEQUENCE [LARGE SCALE GENOMIC DNA]</scope>
    <source>
        <strain evidence="8 9">FDS-564</strain>
    </source>
</reference>
<comment type="similarity">
    <text evidence="2">Belongs to the FAD-binding monooxygenase family.</text>
</comment>
<dbReference type="Pfam" id="PF07690">
    <property type="entry name" value="MFS_1"/>
    <property type="match status" value="1"/>
</dbReference>
<keyword evidence="7" id="KW-0812">Transmembrane</keyword>
<sequence length="935" mass="104462">MAAVAADINTNGVETTDAGKVDIPSTNGSNVQLKDEPSTKTLPKTVHRAYPESRVKLIDRHLDEPRKLRVVVIGGGLAGILAGVLLPEKVPGIELVIYEKNTDFSTFSPKTDWSDEFAPGAEIRDYWQSVARKYNVYRLAKFNHRVDEATYDAAAGKWNVNITDLNGNTVVQDTADFVLTCIGRFNSWRLPDYPGLSEYKGLLRHASHWDPKFDPTGKRVAVIGNGASGIQLVANLQPVVSRLDHYARSKTWIAASWAGDERTLEPQPIPAEKKEVFEDPQLYLEFRKTLEDKYWRRFHTFLKGEANDNIRDFFIEKIKARLAKKPELLDELLPDFSPNCRRLTPGPGYLEALQEENLDFIRQPIKRFTETGIETVDGKHREVDAVFCATGANGDQIPPFPIRAHGKELGSLWHPDGEYGFPYTYLGAATPGFPNLFFVHGPNSTGPSGTVPHSVEVQLTYYAKFFRKVSREGIKTIVPKKKAADDFVEYCDAFFSKTVLNDGCSSWYNGGRPGARIHGLWPGSSNHVTAVRREPRWEDFEYEYLDESQGNSLLWYFGNGGTKAEQDPAYSIGYAPYAAGLYMNSRYGTEWLELLGSALCGVSAGVFWMAETAIAIAYPEPWNKGKALGYWLTYRLSGQIIGGAVNLGLNVHVNTAGKVSYVVYIIFIAIQAAGPFVAFLLNKPSKVQRKDGKKVSLEILQNPWHELRQTAKLFCTREFLSIVLFIGQAVFAESVFFTYLSLWFSVRARALGSFLGGIAAIISGNILGFWIDRTSISLKHRVRYGFAAIVILQGAWWTWATVIVTRYSRTHPTYDWVDPEFGGGFGVFIFLTIGFQVNYLFLYFIIQNLAGGDEALVIRYAALLRGTESAWQALSYGLESLTVFAEHGGVYMNFCLWAVAILPAWTVLRHIGETTTTPTDSDVTTKQREVAGVKV</sequence>
<comment type="subcellular location">
    <subcellularLocation>
        <location evidence="1">Membrane</location>
        <topology evidence="1">Multi-pass membrane protein</topology>
    </subcellularLocation>
</comment>
<dbReference type="InterPro" id="IPR011701">
    <property type="entry name" value="MFS"/>
</dbReference>
<feature type="transmembrane region" description="Helical" evidence="7">
    <location>
        <begin position="750"/>
        <end position="771"/>
    </location>
</feature>
<keyword evidence="7" id="KW-0472">Membrane</keyword>
<dbReference type="GO" id="GO:0016020">
    <property type="term" value="C:membrane"/>
    <property type="evidence" value="ECO:0007669"/>
    <property type="project" value="UniProtKB-SubCell"/>
</dbReference>
<organism evidence="8 9">
    <name type="scientific">Cytospora paraplurivora</name>
    <dbReference type="NCBI Taxonomy" id="2898453"/>
    <lineage>
        <taxon>Eukaryota</taxon>
        <taxon>Fungi</taxon>
        <taxon>Dikarya</taxon>
        <taxon>Ascomycota</taxon>
        <taxon>Pezizomycotina</taxon>
        <taxon>Sordariomycetes</taxon>
        <taxon>Sordariomycetidae</taxon>
        <taxon>Diaporthales</taxon>
        <taxon>Cytosporaceae</taxon>
        <taxon>Cytospora</taxon>
    </lineage>
</organism>
<dbReference type="SUPFAM" id="SSF51905">
    <property type="entry name" value="FAD/NAD(P)-binding domain"/>
    <property type="match status" value="2"/>
</dbReference>
<dbReference type="PANTHER" id="PTHR42877">
    <property type="entry name" value="L-ORNITHINE N(5)-MONOOXYGENASE-RELATED"/>
    <property type="match status" value="1"/>
</dbReference>
<keyword evidence="3" id="KW-0285">Flavoprotein</keyword>
<dbReference type="Gene3D" id="3.50.50.60">
    <property type="entry name" value="FAD/NAD(P)-binding domain"/>
    <property type="match status" value="3"/>
</dbReference>
<feature type="transmembrane region" description="Helical" evidence="7">
    <location>
        <begin position="783"/>
        <end position="804"/>
    </location>
</feature>
<evidence type="ECO:0000313" key="8">
    <source>
        <dbReference type="EMBL" id="KAK7738589.1"/>
    </source>
</evidence>
<proteinExistence type="inferred from homology"/>
<dbReference type="EMBL" id="JAJSPL020000025">
    <property type="protein sequence ID" value="KAK7738589.1"/>
    <property type="molecule type" value="Genomic_DNA"/>
</dbReference>
<accession>A0AAN9U6R5</accession>
<dbReference type="GO" id="GO:0004499">
    <property type="term" value="F:N,N-dimethylaniline monooxygenase activity"/>
    <property type="evidence" value="ECO:0007669"/>
    <property type="project" value="InterPro"/>
</dbReference>
<dbReference type="SUPFAM" id="SSF103473">
    <property type="entry name" value="MFS general substrate transporter"/>
    <property type="match status" value="1"/>
</dbReference>
<dbReference type="InterPro" id="IPR036188">
    <property type="entry name" value="FAD/NAD-bd_sf"/>
</dbReference>
<evidence type="ECO:0000256" key="5">
    <source>
        <dbReference type="ARBA" id="ARBA00023002"/>
    </source>
</evidence>
<dbReference type="InterPro" id="IPR036259">
    <property type="entry name" value="MFS_trans_sf"/>
</dbReference>
<feature type="transmembrane region" description="Helical" evidence="7">
    <location>
        <begin position="824"/>
        <end position="845"/>
    </location>
</feature>
<dbReference type="GO" id="GO:0050661">
    <property type="term" value="F:NADP binding"/>
    <property type="evidence" value="ECO:0007669"/>
    <property type="project" value="InterPro"/>
</dbReference>
<evidence type="ECO:0000256" key="7">
    <source>
        <dbReference type="SAM" id="Phobius"/>
    </source>
</evidence>
<keyword evidence="7" id="KW-1133">Transmembrane helix</keyword>
<evidence type="ECO:0000256" key="6">
    <source>
        <dbReference type="SAM" id="MobiDB-lite"/>
    </source>
</evidence>
<feature type="transmembrane region" description="Helical" evidence="7">
    <location>
        <begin position="719"/>
        <end position="744"/>
    </location>
</feature>
<dbReference type="AlphaFoldDB" id="A0AAN9U6R5"/>
<gene>
    <name evidence="8" type="ORF">SLS53_006110</name>
</gene>
<evidence type="ECO:0000256" key="3">
    <source>
        <dbReference type="ARBA" id="ARBA00022630"/>
    </source>
</evidence>
<evidence type="ECO:0000256" key="1">
    <source>
        <dbReference type="ARBA" id="ARBA00004141"/>
    </source>
</evidence>
<dbReference type="GO" id="GO:0022857">
    <property type="term" value="F:transmembrane transporter activity"/>
    <property type="evidence" value="ECO:0007669"/>
    <property type="project" value="InterPro"/>
</dbReference>
<dbReference type="Pfam" id="PF00743">
    <property type="entry name" value="FMO-like"/>
    <property type="match status" value="1"/>
</dbReference>
<dbReference type="Proteomes" id="UP001320245">
    <property type="component" value="Unassembled WGS sequence"/>
</dbReference>
<evidence type="ECO:0000256" key="2">
    <source>
        <dbReference type="ARBA" id="ARBA00010139"/>
    </source>
</evidence>
<evidence type="ECO:0000256" key="4">
    <source>
        <dbReference type="ARBA" id="ARBA00022827"/>
    </source>
</evidence>
<dbReference type="GO" id="GO:0050660">
    <property type="term" value="F:flavin adenine dinucleotide binding"/>
    <property type="evidence" value="ECO:0007669"/>
    <property type="project" value="InterPro"/>
</dbReference>
<feature type="region of interest" description="Disordered" evidence="6">
    <location>
        <begin position="15"/>
        <end position="41"/>
    </location>
</feature>
<keyword evidence="9" id="KW-1185">Reference proteome</keyword>
<keyword evidence="4" id="KW-0274">FAD</keyword>
<dbReference type="InterPro" id="IPR051209">
    <property type="entry name" value="FAD-bind_Monooxygenase_sf"/>
</dbReference>
<feature type="transmembrane region" description="Helical" evidence="7">
    <location>
        <begin position="661"/>
        <end position="681"/>
    </location>
</feature>
<evidence type="ECO:0000313" key="9">
    <source>
        <dbReference type="Proteomes" id="UP001320245"/>
    </source>
</evidence>
<protein>
    <submittedName>
        <fullName evidence="8">Uncharacterized protein</fullName>
    </submittedName>
</protein>
<dbReference type="PRINTS" id="PR00368">
    <property type="entry name" value="FADPNR"/>
</dbReference>
<dbReference type="PANTHER" id="PTHR42877:SF6">
    <property type="entry name" value="MONOOXYGENASE, PUTATIVE (AFU_ORTHOLOGUE AFUA_3G15050)-RELATED"/>
    <property type="match status" value="1"/>
</dbReference>
<dbReference type="InterPro" id="IPR020946">
    <property type="entry name" value="Flavin_mOase-like"/>
</dbReference>